<proteinExistence type="predicted"/>
<sequence>MSADELRLELDDLRRLEGLAKHPRVQTLLVNEIRNVEAKLAKATEPSPEPLAAASAPAPAPAPAARPVLSYVTLGSFSWDQDNEKIKIYVSLEGVEQEKVETTFKPTSVDVKFHDVKGKNYRCAIPKLNKEIVPEKCKVVVKPTKVIVTLFKASKGNWLDLHFKEDKFKPSMDKEKDPMSGIMDLMKNMYEEGDEDMKRTIAKAWSDARSGKTTDSLSGLR</sequence>
<dbReference type="PANTHER" id="PTHR47686">
    <property type="entry name" value="SGS DOMAIN-CONTAINING PROTEIN"/>
    <property type="match status" value="1"/>
</dbReference>
<dbReference type="SUPFAM" id="SSF49764">
    <property type="entry name" value="HSP20-like chaperones"/>
    <property type="match status" value="1"/>
</dbReference>
<dbReference type="SUPFAM" id="SSF140106">
    <property type="entry name" value="Calcyclin-binding protein-like"/>
    <property type="match status" value="1"/>
</dbReference>
<dbReference type="GO" id="GO:0044548">
    <property type="term" value="F:S100 protein binding"/>
    <property type="evidence" value="ECO:0007669"/>
    <property type="project" value="InterPro"/>
</dbReference>
<dbReference type="Pfam" id="PF04969">
    <property type="entry name" value="CS"/>
    <property type="match status" value="1"/>
</dbReference>
<gene>
    <name evidence="12" type="ORF">NCGR_LOCUS24539</name>
</gene>
<keyword evidence="7" id="KW-0007">Acetylation</keyword>
<organism evidence="12 13">
    <name type="scientific">Miscanthus lutarioriparius</name>
    <dbReference type="NCBI Taxonomy" id="422564"/>
    <lineage>
        <taxon>Eukaryota</taxon>
        <taxon>Viridiplantae</taxon>
        <taxon>Streptophyta</taxon>
        <taxon>Embryophyta</taxon>
        <taxon>Tracheophyta</taxon>
        <taxon>Spermatophyta</taxon>
        <taxon>Magnoliopsida</taxon>
        <taxon>Liliopsida</taxon>
        <taxon>Poales</taxon>
        <taxon>Poaceae</taxon>
        <taxon>PACMAD clade</taxon>
        <taxon>Panicoideae</taxon>
        <taxon>Andropogonodae</taxon>
        <taxon>Andropogoneae</taxon>
        <taxon>Saccharinae</taxon>
        <taxon>Miscanthus</taxon>
    </lineage>
</organism>
<dbReference type="Gene3D" id="2.60.40.790">
    <property type="match status" value="1"/>
</dbReference>
<dbReference type="GO" id="GO:0015631">
    <property type="term" value="F:tubulin binding"/>
    <property type="evidence" value="ECO:0007669"/>
    <property type="project" value="InterPro"/>
</dbReference>
<dbReference type="InterPro" id="IPR007052">
    <property type="entry name" value="CS_dom"/>
</dbReference>
<evidence type="ECO:0000313" key="12">
    <source>
        <dbReference type="EMBL" id="CAD6236723.1"/>
    </source>
</evidence>
<dbReference type="InterPro" id="IPR037893">
    <property type="entry name" value="CS_CacyBP"/>
</dbReference>
<dbReference type="PROSITE" id="PS51203">
    <property type="entry name" value="CS"/>
    <property type="match status" value="1"/>
</dbReference>
<evidence type="ECO:0000256" key="6">
    <source>
        <dbReference type="ARBA" id="ARBA00022786"/>
    </source>
</evidence>
<dbReference type="FunFam" id="2.60.40.790:FF:000040">
    <property type="entry name" value="Calcyclin binding protein"/>
    <property type="match status" value="1"/>
</dbReference>
<dbReference type="InterPro" id="IPR007699">
    <property type="entry name" value="SGS_dom"/>
</dbReference>
<evidence type="ECO:0000256" key="5">
    <source>
        <dbReference type="ARBA" id="ARBA00022553"/>
    </source>
</evidence>
<evidence type="ECO:0000256" key="9">
    <source>
        <dbReference type="ARBA" id="ARBA00025145"/>
    </source>
</evidence>
<dbReference type="CDD" id="cd06468">
    <property type="entry name" value="p23_CacyBP"/>
    <property type="match status" value="1"/>
</dbReference>
<evidence type="ECO:0000313" key="13">
    <source>
        <dbReference type="Proteomes" id="UP000604825"/>
    </source>
</evidence>
<keyword evidence="6" id="KW-0833">Ubl conjugation pathway</keyword>
<evidence type="ECO:0000256" key="2">
    <source>
        <dbReference type="ARBA" id="ARBA00004496"/>
    </source>
</evidence>
<keyword evidence="5" id="KW-0597">Phosphoprotein</keyword>
<dbReference type="GO" id="GO:0005634">
    <property type="term" value="C:nucleus"/>
    <property type="evidence" value="ECO:0007669"/>
    <property type="project" value="UniProtKB-SubCell"/>
</dbReference>
<feature type="domain" description="CS" evidence="11">
    <location>
        <begin position="72"/>
        <end position="162"/>
    </location>
</feature>
<evidence type="ECO:0000259" key="10">
    <source>
        <dbReference type="PROSITE" id="PS51048"/>
    </source>
</evidence>
<comment type="function">
    <text evidence="9">May be involved in calcium-dependent ubiquitination and subsequent proteasomal degradation of target proteins. Probably serves as a molecular bridge in ubiquitin E3 complexes. Participates in the ubiquitin-mediated degradation of beta-catenin (CTNNB1).</text>
</comment>
<evidence type="ECO:0000256" key="1">
    <source>
        <dbReference type="ARBA" id="ARBA00004123"/>
    </source>
</evidence>
<dbReference type="InterPro" id="IPR015120">
    <property type="entry name" value="Siah-Interact_N"/>
</dbReference>
<dbReference type="Proteomes" id="UP000604825">
    <property type="component" value="Unassembled WGS sequence"/>
</dbReference>
<dbReference type="Pfam" id="PF09032">
    <property type="entry name" value="Siah-Interact_N"/>
    <property type="match status" value="1"/>
</dbReference>
<dbReference type="InterPro" id="IPR037201">
    <property type="entry name" value="CacyBP_N"/>
</dbReference>
<dbReference type="OrthoDB" id="164025at2759"/>
<accession>A0A811NY28</accession>
<feature type="domain" description="SGS" evidence="10">
    <location>
        <begin position="147"/>
        <end position="221"/>
    </location>
</feature>
<protein>
    <recommendedName>
        <fullName evidence="3">Calcyclin-binding protein</fullName>
    </recommendedName>
</protein>
<dbReference type="EMBL" id="CAJGYO010000006">
    <property type="protein sequence ID" value="CAD6236723.1"/>
    <property type="molecule type" value="Genomic_DNA"/>
</dbReference>
<evidence type="ECO:0000256" key="7">
    <source>
        <dbReference type="ARBA" id="ARBA00022990"/>
    </source>
</evidence>
<dbReference type="GO" id="GO:0005737">
    <property type="term" value="C:cytoplasm"/>
    <property type="evidence" value="ECO:0007669"/>
    <property type="project" value="UniProtKB-SubCell"/>
</dbReference>
<evidence type="ECO:0000256" key="3">
    <source>
        <dbReference type="ARBA" id="ARBA00015702"/>
    </source>
</evidence>
<evidence type="ECO:0000256" key="8">
    <source>
        <dbReference type="ARBA" id="ARBA00023242"/>
    </source>
</evidence>
<reference evidence="12" key="1">
    <citation type="submission" date="2020-10" db="EMBL/GenBank/DDBJ databases">
        <authorList>
            <person name="Han B."/>
            <person name="Lu T."/>
            <person name="Zhao Q."/>
            <person name="Huang X."/>
            <person name="Zhao Y."/>
        </authorList>
    </citation>
    <scope>NUCLEOTIDE SEQUENCE</scope>
</reference>
<comment type="caution">
    <text evidence="12">The sequence shown here is derived from an EMBL/GenBank/DDBJ whole genome shotgun (WGS) entry which is preliminary data.</text>
</comment>
<dbReference type="GO" id="GO:0031625">
    <property type="term" value="F:ubiquitin protein ligase binding"/>
    <property type="evidence" value="ECO:0007669"/>
    <property type="project" value="InterPro"/>
</dbReference>
<keyword evidence="8" id="KW-0539">Nucleus</keyword>
<dbReference type="PANTHER" id="PTHR47686:SF1">
    <property type="entry name" value="CALCYCLIN-BINDING PROTEIN"/>
    <property type="match status" value="1"/>
</dbReference>
<evidence type="ECO:0000259" key="11">
    <source>
        <dbReference type="PROSITE" id="PS51203"/>
    </source>
</evidence>
<evidence type="ECO:0000256" key="4">
    <source>
        <dbReference type="ARBA" id="ARBA00022490"/>
    </source>
</evidence>
<dbReference type="AlphaFoldDB" id="A0A811NY28"/>
<name>A0A811NY28_9POAL</name>
<comment type="subcellular location">
    <subcellularLocation>
        <location evidence="2">Cytoplasm</location>
    </subcellularLocation>
    <subcellularLocation>
        <location evidence="1">Nucleus</location>
    </subcellularLocation>
</comment>
<dbReference type="PROSITE" id="PS51048">
    <property type="entry name" value="SGS"/>
    <property type="match status" value="1"/>
</dbReference>
<keyword evidence="13" id="KW-1185">Reference proteome</keyword>
<keyword evidence="4" id="KW-0963">Cytoplasm</keyword>
<dbReference type="InterPro" id="IPR008978">
    <property type="entry name" value="HSP20-like_chaperone"/>
</dbReference>